<dbReference type="InterPro" id="IPR027417">
    <property type="entry name" value="P-loop_NTPase"/>
</dbReference>
<keyword evidence="7 9" id="KW-0472">Membrane</keyword>
<comment type="similarity">
    <text evidence="1 9">Belongs to the ABC transporter superfamily.</text>
</comment>
<keyword evidence="8 9" id="KW-0131">Cell cycle</keyword>
<dbReference type="PANTHER" id="PTHR24220">
    <property type="entry name" value="IMPORT ATP-BINDING PROTEIN"/>
    <property type="match status" value="1"/>
</dbReference>
<dbReference type="GO" id="GO:0016887">
    <property type="term" value="F:ATP hydrolysis activity"/>
    <property type="evidence" value="ECO:0007669"/>
    <property type="project" value="InterPro"/>
</dbReference>
<keyword evidence="4 9" id="KW-0132">Cell division</keyword>
<proteinExistence type="inferred from homology"/>
<evidence type="ECO:0000256" key="3">
    <source>
        <dbReference type="ARBA" id="ARBA00022475"/>
    </source>
</evidence>
<comment type="subcellular location">
    <subcellularLocation>
        <location evidence="9">Cell membrane</location>
        <topology evidence="9">Peripheral membrane protein</topology>
        <orientation evidence="9">Cytoplasmic side</orientation>
    </subcellularLocation>
</comment>
<dbReference type="FunFam" id="3.40.50.300:FF:000056">
    <property type="entry name" value="Cell division ATP-binding protein FtsE"/>
    <property type="match status" value="1"/>
</dbReference>
<protein>
    <recommendedName>
        <fullName evidence="2 9">Cell division ATP-binding protein FtsE</fullName>
    </recommendedName>
</protein>
<comment type="subunit">
    <text evidence="9">Homodimer. Forms a membrane-associated complex with FtsX.</text>
</comment>
<dbReference type="AlphaFoldDB" id="A0A0S8GCY9"/>
<dbReference type="Gene3D" id="3.40.50.300">
    <property type="entry name" value="P-loop containing nucleotide triphosphate hydrolases"/>
    <property type="match status" value="1"/>
</dbReference>
<evidence type="ECO:0000313" key="12">
    <source>
        <dbReference type="Proteomes" id="UP000051096"/>
    </source>
</evidence>
<feature type="domain" description="ABC transporter" evidence="10">
    <location>
        <begin position="2"/>
        <end position="220"/>
    </location>
</feature>
<dbReference type="Pfam" id="PF00005">
    <property type="entry name" value="ABC_tran"/>
    <property type="match status" value="1"/>
</dbReference>
<evidence type="ECO:0000256" key="5">
    <source>
        <dbReference type="ARBA" id="ARBA00022741"/>
    </source>
</evidence>
<organism evidence="11 12">
    <name type="scientific">candidate division WOR_3 bacterium SM23_60</name>
    <dbReference type="NCBI Taxonomy" id="1703780"/>
    <lineage>
        <taxon>Bacteria</taxon>
        <taxon>Bacteria division WOR-3</taxon>
    </lineage>
</organism>
<keyword evidence="5 9" id="KW-0547">Nucleotide-binding</keyword>
<dbReference type="PANTHER" id="PTHR24220:SF470">
    <property type="entry name" value="CELL DIVISION ATP-BINDING PROTEIN FTSE"/>
    <property type="match status" value="1"/>
</dbReference>
<evidence type="ECO:0000256" key="7">
    <source>
        <dbReference type="ARBA" id="ARBA00023136"/>
    </source>
</evidence>
<keyword evidence="3 9" id="KW-1003">Cell membrane</keyword>
<dbReference type="InterPro" id="IPR005286">
    <property type="entry name" value="Cell_div_FtsE"/>
</dbReference>
<dbReference type="PATRIC" id="fig|1703780.3.peg.686"/>
<evidence type="ECO:0000256" key="6">
    <source>
        <dbReference type="ARBA" id="ARBA00022840"/>
    </source>
</evidence>
<evidence type="ECO:0000313" key="11">
    <source>
        <dbReference type="EMBL" id="KPK70386.1"/>
    </source>
</evidence>
<comment type="caution">
    <text evidence="11">The sequence shown here is derived from an EMBL/GenBank/DDBJ whole genome shotgun (WGS) entry which is preliminary data.</text>
</comment>
<dbReference type="GO" id="GO:0022857">
    <property type="term" value="F:transmembrane transporter activity"/>
    <property type="evidence" value="ECO:0007669"/>
    <property type="project" value="TreeGrafter"/>
</dbReference>
<dbReference type="GO" id="GO:0051301">
    <property type="term" value="P:cell division"/>
    <property type="evidence" value="ECO:0007669"/>
    <property type="project" value="UniProtKB-UniRule"/>
</dbReference>
<dbReference type="SMART" id="SM00382">
    <property type="entry name" value="AAA"/>
    <property type="match status" value="1"/>
</dbReference>
<reference evidence="11 12" key="1">
    <citation type="journal article" date="2015" name="Microbiome">
        <title>Genomic resolution of linkages in carbon, nitrogen, and sulfur cycling among widespread estuary sediment bacteria.</title>
        <authorList>
            <person name="Baker B.J."/>
            <person name="Lazar C.S."/>
            <person name="Teske A.P."/>
            <person name="Dick G.J."/>
        </authorList>
    </citation>
    <scope>NUCLEOTIDE SEQUENCE [LARGE SCALE GENOMIC DNA]</scope>
    <source>
        <strain evidence="11">SM23_60</strain>
    </source>
</reference>
<evidence type="ECO:0000256" key="2">
    <source>
        <dbReference type="ARBA" id="ARBA00020019"/>
    </source>
</evidence>
<dbReference type="GO" id="GO:0005524">
    <property type="term" value="F:ATP binding"/>
    <property type="evidence" value="ECO:0007669"/>
    <property type="project" value="UniProtKB-UniRule"/>
</dbReference>
<dbReference type="Proteomes" id="UP000051096">
    <property type="component" value="Unassembled WGS sequence"/>
</dbReference>
<dbReference type="InterPro" id="IPR015854">
    <property type="entry name" value="ABC_transpr_LolD-like"/>
</dbReference>
<evidence type="ECO:0000256" key="4">
    <source>
        <dbReference type="ARBA" id="ARBA00022618"/>
    </source>
</evidence>
<dbReference type="PROSITE" id="PS00211">
    <property type="entry name" value="ABC_TRANSPORTER_1"/>
    <property type="match status" value="1"/>
</dbReference>
<evidence type="ECO:0000256" key="1">
    <source>
        <dbReference type="ARBA" id="ARBA00005417"/>
    </source>
</evidence>
<dbReference type="EMBL" id="LJUO01000092">
    <property type="protein sequence ID" value="KPK70386.1"/>
    <property type="molecule type" value="Genomic_DNA"/>
</dbReference>
<evidence type="ECO:0000259" key="10">
    <source>
        <dbReference type="PROSITE" id="PS50893"/>
    </source>
</evidence>
<dbReference type="InterPro" id="IPR003593">
    <property type="entry name" value="AAA+_ATPase"/>
</dbReference>
<dbReference type="GO" id="GO:0005886">
    <property type="term" value="C:plasma membrane"/>
    <property type="evidence" value="ECO:0007669"/>
    <property type="project" value="UniProtKB-SubCell"/>
</dbReference>
<dbReference type="InterPro" id="IPR017871">
    <property type="entry name" value="ABC_transporter-like_CS"/>
</dbReference>
<dbReference type="NCBIfam" id="TIGR02673">
    <property type="entry name" value="FtsE"/>
    <property type="match status" value="1"/>
</dbReference>
<keyword evidence="6 9" id="KW-0067">ATP-binding</keyword>
<dbReference type="SUPFAM" id="SSF52540">
    <property type="entry name" value="P-loop containing nucleoside triphosphate hydrolases"/>
    <property type="match status" value="1"/>
</dbReference>
<evidence type="ECO:0000256" key="8">
    <source>
        <dbReference type="ARBA" id="ARBA00023306"/>
    </source>
</evidence>
<sequence>MITFENVTKVYHKDWVALQDISFFIEKGEFLFINGPTGAGKSTLLKLIYKDTDPTKGTIKVMDQNLRFVKKKDIPQLRRKIGVIFQDFKLLQDRTVEENIAFALEVTDTPVRYARKKMMEILTYLKLSHKKLSFPYQLSGGEQQKVAIARALVREPYIVLADEPTGNLDAQSSQDIIDILLDINYRGTTVIMATHDLKLVKRVKKPMLRIKDGLLVRDEH</sequence>
<dbReference type="PROSITE" id="PS50893">
    <property type="entry name" value="ABC_TRANSPORTER_2"/>
    <property type="match status" value="1"/>
</dbReference>
<name>A0A0S8GCY9_UNCW3</name>
<gene>
    <name evidence="9" type="primary">ftsE</name>
    <name evidence="11" type="ORF">AMJ87_08905</name>
</gene>
<evidence type="ECO:0000256" key="9">
    <source>
        <dbReference type="RuleBase" id="RU365094"/>
    </source>
</evidence>
<accession>A0A0S8GCY9</accession>
<dbReference type="InterPro" id="IPR003439">
    <property type="entry name" value="ABC_transporter-like_ATP-bd"/>
</dbReference>
<comment type="function">
    <text evidence="9">Part of the ABC transporter FtsEX involved in cellular division.</text>
</comment>